<dbReference type="STRING" id="1341181.FLJC2902T_30360"/>
<dbReference type="Gene3D" id="3.90.550.10">
    <property type="entry name" value="Spore Coat Polysaccharide Biosynthesis Protein SpsA, Chain A"/>
    <property type="match status" value="1"/>
</dbReference>
<comment type="caution">
    <text evidence="1">The sequence shown here is derived from an EMBL/GenBank/DDBJ whole genome shotgun (WGS) entry which is preliminary data.</text>
</comment>
<gene>
    <name evidence="1" type="ORF">FLJC2902T_30360</name>
</gene>
<name>V6SHU8_9FLAO</name>
<keyword evidence="1" id="KW-0808">Transferase</keyword>
<evidence type="ECO:0000313" key="1">
    <source>
        <dbReference type="EMBL" id="ESU25842.1"/>
    </source>
</evidence>
<dbReference type="Proteomes" id="UP000018004">
    <property type="component" value="Unassembled WGS sequence"/>
</dbReference>
<dbReference type="PATRIC" id="fig|1341181.4.peg.2985"/>
<dbReference type="SUPFAM" id="SSF53448">
    <property type="entry name" value="Nucleotide-diphospho-sugar transferases"/>
    <property type="match status" value="1"/>
</dbReference>
<dbReference type="eggNOG" id="COG1215">
    <property type="taxonomic scope" value="Bacteria"/>
</dbReference>
<organism evidence="1 2">
    <name type="scientific">Flavobacterium limnosediminis JC2902</name>
    <dbReference type="NCBI Taxonomy" id="1341181"/>
    <lineage>
        <taxon>Bacteria</taxon>
        <taxon>Pseudomonadati</taxon>
        <taxon>Bacteroidota</taxon>
        <taxon>Flavobacteriia</taxon>
        <taxon>Flavobacteriales</taxon>
        <taxon>Flavobacteriaceae</taxon>
        <taxon>Flavobacterium</taxon>
    </lineage>
</organism>
<keyword evidence="2" id="KW-1185">Reference proteome</keyword>
<protein>
    <submittedName>
        <fullName evidence="1">Glycosyl transferase</fullName>
    </submittedName>
</protein>
<dbReference type="GO" id="GO:0016740">
    <property type="term" value="F:transferase activity"/>
    <property type="evidence" value="ECO:0007669"/>
    <property type="project" value="UniProtKB-KW"/>
</dbReference>
<evidence type="ECO:0000313" key="2">
    <source>
        <dbReference type="Proteomes" id="UP000018004"/>
    </source>
</evidence>
<reference evidence="1 2" key="1">
    <citation type="submission" date="2013-08" db="EMBL/GenBank/DDBJ databases">
        <title>Flavobacterium limnosediminis JC2902 genome sequencing.</title>
        <authorList>
            <person name="Lee K."/>
            <person name="Yi H."/>
            <person name="Park S."/>
            <person name="Chun J."/>
        </authorList>
    </citation>
    <scope>NUCLEOTIDE SEQUENCE [LARGE SCALE GENOMIC DNA]</scope>
    <source>
        <strain evidence="1 2">JC2902</strain>
    </source>
</reference>
<dbReference type="InterPro" id="IPR029044">
    <property type="entry name" value="Nucleotide-diphossugar_trans"/>
</dbReference>
<proteinExistence type="predicted"/>
<sequence length="226" mass="26331">MDADDYWFPDHLKELSDLYTNFPDCGIYCSRYKIKTTSKHFSTPHFNGIPENFSGIIGNYFYSNRPSRITWTSSLAIPKEILIQYGGFTVGVTNGQDFELWTKIGIHEKIAIGSAYTSLYNYHIPGSLAKTNIGKMKLMDFSQFKEDELKNKDLKSFLDLHRFFYAMLYKSNRNYKEAVFYYKDIDKKNIGILNQILFNLPSSLLKILYLIKKTLKKTGLEFSTYN</sequence>
<dbReference type="EMBL" id="AVGG01000023">
    <property type="protein sequence ID" value="ESU25842.1"/>
    <property type="molecule type" value="Genomic_DNA"/>
</dbReference>
<accession>V6SHU8</accession>
<dbReference type="AlphaFoldDB" id="V6SHU8"/>